<dbReference type="Pfam" id="PF01841">
    <property type="entry name" value="Transglut_core"/>
    <property type="match status" value="1"/>
</dbReference>
<dbReference type="InterPro" id="IPR038765">
    <property type="entry name" value="Papain-like_cys_pep_sf"/>
</dbReference>
<dbReference type="AlphaFoldDB" id="A0A7W4FBK6"/>
<reference evidence="2 3" key="1">
    <citation type="submission" date="2020-04" db="EMBL/GenBank/DDBJ databases">
        <title>Description of novel Gluconacetobacter.</title>
        <authorList>
            <person name="Sombolestani A."/>
        </authorList>
    </citation>
    <scope>NUCLEOTIDE SEQUENCE [LARGE SCALE GENOMIC DNA]</scope>
    <source>
        <strain evidence="2 3">LMG 7603</strain>
    </source>
</reference>
<sequence length="269" mass="30000">MLIRAGYDIALTVQVPTPLVLMLEVHPDREPDLMTPQIPVFDPPVPAQRYLDGFGNRCTRVVAPVGTLRTSMSFVIADSGLPDRQMPWAREVPVADLPADCLVFLMGSRYCETDLLSPVAWSLFGHLAPGWGRVQAIVSFVHNHIRFDYAHARPTRSAYEAYNEGVGVCRDFAHLAVTLCRCMNIPARYCTGYLGDIGIPPVDYPMDFSAWFEVWLDGQWFTFDARHNTPRIGRVVMARGRDATDVALTTSFGPSILSGFSVTTYEEIN</sequence>
<proteinExistence type="predicted"/>
<dbReference type="InterPro" id="IPR002931">
    <property type="entry name" value="Transglutaminase-like"/>
</dbReference>
<dbReference type="Gene3D" id="2.60.40.2250">
    <property type="match status" value="1"/>
</dbReference>
<evidence type="ECO:0000313" key="3">
    <source>
        <dbReference type="Proteomes" id="UP000550787"/>
    </source>
</evidence>
<evidence type="ECO:0000313" key="2">
    <source>
        <dbReference type="EMBL" id="MBB2154716.1"/>
    </source>
</evidence>
<organism evidence="2 3">
    <name type="scientific">Gluconacetobacter diazotrophicus</name>
    <name type="common">Acetobacter diazotrophicus</name>
    <dbReference type="NCBI Taxonomy" id="33996"/>
    <lineage>
        <taxon>Bacteria</taxon>
        <taxon>Pseudomonadati</taxon>
        <taxon>Pseudomonadota</taxon>
        <taxon>Alphaproteobacteria</taxon>
        <taxon>Acetobacterales</taxon>
        <taxon>Acetobacteraceae</taxon>
        <taxon>Gluconacetobacter</taxon>
    </lineage>
</organism>
<evidence type="ECO:0000259" key="1">
    <source>
        <dbReference type="SMART" id="SM00460"/>
    </source>
</evidence>
<feature type="domain" description="Transglutaminase-like" evidence="1">
    <location>
        <begin position="161"/>
        <end position="227"/>
    </location>
</feature>
<comment type="caution">
    <text evidence="2">The sequence shown here is derived from an EMBL/GenBank/DDBJ whole genome shotgun (WGS) entry which is preliminary data.</text>
</comment>
<gene>
    <name evidence="2" type="ORF">HLH33_00060</name>
</gene>
<dbReference type="PANTHER" id="PTHR33490">
    <property type="entry name" value="BLR5614 PROTEIN-RELATED"/>
    <property type="match status" value="1"/>
</dbReference>
<dbReference type="Gene3D" id="3.10.620.30">
    <property type="match status" value="1"/>
</dbReference>
<dbReference type="PANTHER" id="PTHR33490:SF12">
    <property type="entry name" value="BLL5557 PROTEIN"/>
    <property type="match status" value="1"/>
</dbReference>
<dbReference type="Proteomes" id="UP000550787">
    <property type="component" value="Unassembled WGS sequence"/>
</dbReference>
<dbReference type="EMBL" id="JABEQG010000001">
    <property type="protein sequence ID" value="MBB2154716.1"/>
    <property type="molecule type" value="Genomic_DNA"/>
</dbReference>
<dbReference type="SMART" id="SM00460">
    <property type="entry name" value="TGc"/>
    <property type="match status" value="1"/>
</dbReference>
<name>A0A7W4FBK6_GLUDI</name>
<protein>
    <submittedName>
        <fullName evidence="2">Transglutaminase family protein</fullName>
    </submittedName>
</protein>
<dbReference type="SUPFAM" id="SSF54001">
    <property type="entry name" value="Cysteine proteinases"/>
    <property type="match status" value="1"/>
</dbReference>
<dbReference type="RefSeq" id="WP_183115201.1">
    <property type="nucleotide sequence ID" value="NZ_JABEQG010000001.1"/>
</dbReference>
<accession>A0A7W4FBK6</accession>